<evidence type="ECO:0000313" key="2">
    <source>
        <dbReference type="Proteomes" id="UP001732700"/>
    </source>
</evidence>
<proteinExistence type="predicted"/>
<reference evidence="1" key="2">
    <citation type="submission" date="2025-09" db="UniProtKB">
        <authorList>
            <consortium name="EnsemblPlants"/>
        </authorList>
    </citation>
    <scope>IDENTIFICATION</scope>
</reference>
<organism evidence="1 2">
    <name type="scientific">Avena sativa</name>
    <name type="common">Oat</name>
    <dbReference type="NCBI Taxonomy" id="4498"/>
    <lineage>
        <taxon>Eukaryota</taxon>
        <taxon>Viridiplantae</taxon>
        <taxon>Streptophyta</taxon>
        <taxon>Embryophyta</taxon>
        <taxon>Tracheophyta</taxon>
        <taxon>Spermatophyta</taxon>
        <taxon>Magnoliopsida</taxon>
        <taxon>Liliopsida</taxon>
        <taxon>Poales</taxon>
        <taxon>Poaceae</taxon>
        <taxon>BOP clade</taxon>
        <taxon>Pooideae</taxon>
        <taxon>Poodae</taxon>
        <taxon>Poeae</taxon>
        <taxon>Poeae Chloroplast Group 1 (Aveneae type)</taxon>
        <taxon>Aveninae</taxon>
        <taxon>Avena</taxon>
    </lineage>
</organism>
<name>A0ACD5ZQ49_AVESA</name>
<keyword evidence="2" id="KW-1185">Reference proteome</keyword>
<dbReference type="EnsemblPlants" id="AVESA.00010b.r2.7AG1196290.2">
    <property type="protein sequence ID" value="AVESA.00010b.r2.7AG1196290.2.CDS"/>
    <property type="gene ID" value="AVESA.00010b.r2.7AG1196290"/>
</dbReference>
<reference evidence="1" key="1">
    <citation type="submission" date="2021-05" db="EMBL/GenBank/DDBJ databases">
        <authorList>
            <person name="Scholz U."/>
            <person name="Mascher M."/>
            <person name="Fiebig A."/>
        </authorList>
    </citation>
    <scope>NUCLEOTIDE SEQUENCE [LARGE SCALE GENOMIC DNA]</scope>
</reference>
<sequence>MASSKSSIENVTVVDSGALDCGVCESPPKPPIFQCEVGHMVCSECSVKMAAAETCHVCRRALSGGYKRCYGAEHIVDCLRVPCPNKAYGCSTKLARYDESGHLQACLFRPFHCPAVGCPFVTGGGLLALRDHFINTHRWPSTSVSDEMYSSTSMALVNGFNLIDMNPNSNIFSCEIEINPSGLLLLRMARKSYGRNVTAIHIRPPNAKRLWFKLAYETPCGTHLLECGFTEASTDLSASGGPSSLDCFQFVIPKSVQPLDADTIKVAFTCSYLGNLDSES</sequence>
<accession>A0ACD5ZQ49</accession>
<protein>
    <submittedName>
        <fullName evidence="1">Uncharacterized protein</fullName>
    </submittedName>
</protein>
<evidence type="ECO:0000313" key="1">
    <source>
        <dbReference type="EnsemblPlants" id="AVESA.00010b.r2.7AG1196290.2.CDS"/>
    </source>
</evidence>
<dbReference type="Proteomes" id="UP001732700">
    <property type="component" value="Chromosome 7A"/>
</dbReference>